<dbReference type="SUPFAM" id="SSF50978">
    <property type="entry name" value="WD40 repeat-like"/>
    <property type="match status" value="1"/>
</dbReference>
<feature type="repeat" description="WD" evidence="5">
    <location>
        <begin position="235"/>
        <end position="275"/>
    </location>
</feature>
<dbReference type="RefSeq" id="XP_018018997.2">
    <property type="nucleotide sequence ID" value="XM_018163508.2"/>
</dbReference>
<dbReference type="InterPro" id="IPR050505">
    <property type="entry name" value="WDR55/POC1"/>
</dbReference>
<evidence type="ECO:0000256" key="5">
    <source>
        <dbReference type="PROSITE-ProRule" id="PRU00221"/>
    </source>
</evidence>
<evidence type="ECO:0000313" key="7">
    <source>
        <dbReference type="Proteomes" id="UP000694843"/>
    </source>
</evidence>
<comment type="similarity">
    <text evidence="1">Belongs to the WD repeat WDR55 family.</text>
</comment>
<dbReference type="PANTHER" id="PTHR44019:SF20">
    <property type="entry name" value="WD REPEAT-CONTAINING PROTEIN 55"/>
    <property type="match status" value="1"/>
</dbReference>
<proteinExistence type="inferred from homology"/>
<evidence type="ECO:0000256" key="4">
    <source>
        <dbReference type="ARBA" id="ARBA00023478"/>
    </source>
</evidence>
<feature type="region of interest" description="Disordered" evidence="6">
    <location>
        <begin position="86"/>
        <end position="125"/>
    </location>
</feature>
<sequence>MYIQYIYYDTGRTKFLQFTSTSTSNVEESTSSIDCVCEASESTVTKADFSMRSFLPDPRLDGDYSSDSEEPFEIYMDDHAVNQPVEPQAHVSHEGPSQSERSQEEVQIEEEDNNWLSSDSDDEEKGATLEEVFEIEPALEKTREQPPDLDVGAEVVDIEFHPSAQLLAVATLDSEVVCYKYTKESTEEVHSSEHHTSCLRCVKFSKDGSSVFTASKDESVAVLDTATWKVLKHIKNAHDYPVYSLCVVNENLLASGDDNGNIKLWDLRKQNSIHKFECGEETVNDMVVDDSGRTLVAALNDGSIAAYNTSRRKLIVQSEYQDEALSCLAIVRNGTRLAVGGEKGALYLFKWGEFALHHDKVAEQRAKLNCMVPVGDGRIVTGSDDGYIRAVNLYPHNYAGVIGRHQKYGIENISVSCDQRFLASCSLDDTVQFWDLQHLYNTQKRKKSCLARDLKNNLDSARERNPAQFFSDMAEEVPSDEEYMGPADKPKNVE</sequence>
<feature type="compositionally biased region" description="Acidic residues" evidence="6">
    <location>
        <begin position="473"/>
        <end position="483"/>
    </location>
</feature>
<dbReference type="SMART" id="SM00320">
    <property type="entry name" value="WD40"/>
    <property type="match status" value="7"/>
</dbReference>
<evidence type="ECO:0000256" key="3">
    <source>
        <dbReference type="ARBA" id="ARBA00022737"/>
    </source>
</evidence>
<dbReference type="PANTHER" id="PTHR44019">
    <property type="entry name" value="WD REPEAT-CONTAINING PROTEIN 55"/>
    <property type="match status" value="1"/>
</dbReference>
<dbReference type="InterPro" id="IPR015943">
    <property type="entry name" value="WD40/YVTN_repeat-like_dom_sf"/>
</dbReference>
<dbReference type="AlphaFoldDB" id="A0A8B7NZ27"/>
<dbReference type="InterPro" id="IPR019775">
    <property type="entry name" value="WD40_repeat_CS"/>
</dbReference>
<dbReference type="GeneID" id="108675481"/>
<dbReference type="InterPro" id="IPR036322">
    <property type="entry name" value="WD40_repeat_dom_sf"/>
</dbReference>
<name>A0A8B7NZ27_HYAAZ</name>
<keyword evidence="7" id="KW-1185">Reference proteome</keyword>
<evidence type="ECO:0000256" key="2">
    <source>
        <dbReference type="ARBA" id="ARBA00022574"/>
    </source>
</evidence>
<reference evidence="8" key="1">
    <citation type="submission" date="2025-08" db="UniProtKB">
        <authorList>
            <consortium name="RefSeq"/>
        </authorList>
    </citation>
    <scope>IDENTIFICATION</scope>
    <source>
        <tissue evidence="8">Whole organism</tissue>
    </source>
</reference>
<dbReference type="OrthoDB" id="2288928at2759"/>
<feature type="compositionally biased region" description="Acidic residues" evidence="6">
    <location>
        <begin position="106"/>
        <end position="124"/>
    </location>
</feature>
<dbReference type="PROSITE" id="PS50082">
    <property type="entry name" value="WD_REPEATS_2"/>
    <property type="match status" value="1"/>
</dbReference>
<gene>
    <name evidence="8" type="primary">LOC108675481</name>
</gene>
<accession>A0A8B7NZ27</accession>
<dbReference type="OMA" id="DCVCEAS"/>
<dbReference type="Pfam" id="PF24796">
    <property type="entry name" value="WDR55"/>
    <property type="match status" value="1"/>
</dbReference>
<dbReference type="KEGG" id="hazt:108675481"/>
<organism evidence="7 8">
    <name type="scientific">Hyalella azteca</name>
    <name type="common">Amphipod</name>
    <dbReference type="NCBI Taxonomy" id="294128"/>
    <lineage>
        <taxon>Eukaryota</taxon>
        <taxon>Metazoa</taxon>
        <taxon>Ecdysozoa</taxon>
        <taxon>Arthropoda</taxon>
        <taxon>Crustacea</taxon>
        <taxon>Multicrustacea</taxon>
        <taxon>Malacostraca</taxon>
        <taxon>Eumalacostraca</taxon>
        <taxon>Peracarida</taxon>
        <taxon>Amphipoda</taxon>
        <taxon>Senticaudata</taxon>
        <taxon>Talitrida</taxon>
        <taxon>Talitroidea</taxon>
        <taxon>Hyalellidae</taxon>
        <taxon>Hyalella</taxon>
    </lineage>
</organism>
<evidence type="ECO:0000256" key="6">
    <source>
        <dbReference type="SAM" id="MobiDB-lite"/>
    </source>
</evidence>
<dbReference type="Gene3D" id="2.130.10.10">
    <property type="entry name" value="YVTN repeat-like/Quinoprotein amine dehydrogenase"/>
    <property type="match status" value="2"/>
</dbReference>
<evidence type="ECO:0000313" key="8">
    <source>
        <dbReference type="RefSeq" id="XP_018018997.2"/>
    </source>
</evidence>
<dbReference type="InterPro" id="IPR001680">
    <property type="entry name" value="WD40_rpt"/>
</dbReference>
<keyword evidence="3" id="KW-0677">Repeat</keyword>
<evidence type="ECO:0000256" key="1">
    <source>
        <dbReference type="ARBA" id="ARBA00007625"/>
    </source>
</evidence>
<dbReference type="PROSITE" id="PS00678">
    <property type="entry name" value="WD_REPEATS_1"/>
    <property type="match status" value="2"/>
</dbReference>
<dbReference type="Proteomes" id="UP000694843">
    <property type="component" value="Unplaced"/>
</dbReference>
<keyword evidence="2 5" id="KW-0853">WD repeat</keyword>
<feature type="region of interest" description="Disordered" evidence="6">
    <location>
        <begin position="462"/>
        <end position="494"/>
    </location>
</feature>
<protein>
    <recommendedName>
        <fullName evidence="4">WD repeat-containing protein 55 homolog</fullName>
    </recommendedName>
</protein>